<dbReference type="PANTHER" id="PTHR43798">
    <property type="entry name" value="MONOACYLGLYCEROL LIPASE"/>
    <property type="match status" value="1"/>
</dbReference>
<reference evidence="3" key="1">
    <citation type="submission" date="2020-10" db="EMBL/GenBank/DDBJ databases">
        <authorList>
            <person name="Gilroy R."/>
        </authorList>
    </citation>
    <scope>NUCLEOTIDE SEQUENCE</scope>
    <source>
        <strain evidence="3">ChiW13-3771</strain>
    </source>
</reference>
<evidence type="ECO:0000259" key="2">
    <source>
        <dbReference type="Pfam" id="PF00561"/>
    </source>
</evidence>
<dbReference type="AlphaFoldDB" id="A0A9D1EF36"/>
<dbReference type="PANTHER" id="PTHR43798:SF31">
    <property type="entry name" value="AB HYDROLASE SUPERFAMILY PROTEIN YCLE"/>
    <property type="match status" value="1"/>
</dbReference>
<reference evidence="3" key="2">
    <citation type="journal article" date="2021" name="PeerJ">
        <title>Extensive microbial diversity within the chicken gut microbiome revealed by metagenomics and culture.</title>
        <authorList>
            <person name="Gilroy R."/>
            <person name="Ravi A."/>
            <person name="Getino M."/>
            <person name="Pursley I."/>
            <person name="Horton D.L."/>
            <person name="Alikhan N.F."/>
            <person name="Baker D."/>
            <person name="Gharbi K."/>
            <person name="Hall N."/>
            <person name="Watson M."/>
            <person name="Adriaenssens E.M."/>
            <person name="Foster-Nyarko E."/>
            <person name="Jarju S."/>
            <person name="Secka A."/>
            <person name="Antonio M."/>
            <person name="Oren A."/>
            <person name="Chaudhuri R.R."/>
            <person name="La Ragione R."/>
            <person name="Hildebrand F."/>
            <person name="Pallen M.J."/>
        </authorList>
    </citation>
    <scope>NUCLEOTIDE SEQUENCE</scope>
    <source>
        <strain evidence="3">ChiW13-3771</strain>
    </source>
</reference>
<dbReference type="Proteomes" id="UP000824201">
    <property type="component" value="Unassembled WGS sequence"/>
</dbReference>
<evidence type="ECO:0000313" key="4">
    <source>
        <dbReference type="Proteomes" id="UP000824201"/>
    </source>
</evidence>
<protein>
    <submittedName>
        <fullName evidence="3">Alpha/beta hydrolase</fullName>
    </submittedName>
</protein>
<gene>
    <name evidence="3" type="ORF">IAC96_09310</name>
</gene>
<proteinExistence type="predicted"/>
<feature type="domain" description="AB hydrolase-1" evidence="2">
    <location>
        <begin position="13"/>
        <end position="110"/>
    </location>
</feature>
<dbReference type="Pfam" id="PF00561">
    <property type="entry name" value="Abhydrolase_1"/>
    <property type="match status" value="1"/>
</dbReference>
<organism evidence="3 4">
    <name type="scientific">Candidatus Fimimorpha faecalis</name>
    <dbReference type="NCBI Taxonomy" id="2840824"/>
    <lineage>
        <taxon>Bacteria</taxon>
        <taxon>Bacillati</taxon>
        <taxon>Bacillota</taxon>
        <taxon>Clostridia</taxon>
        <taxon>Eubacteriales</taxon>
        <taxon>Candidatus Fimimorpha</taxon>
    </lineage>
</organism>
<dbReference type="PRINTS" id="PR00111">
    <property type="entry name" value="ABHYDROLASE"/>
</dbReference>
<dbReference type="EMBL" id="DVHN01000122">
    <property type="protein sequence ID" value="HIR89134.1"/>
    <property type="molecule type" value="Genomic_DNA"/>
</dbReference>
<dbReference type="GO" id="GO:0016020">
    <property type="term" value="C:membrane"/>
    <property type="evidence" value="ECO:0007669"/>
    <property type="project" value="TreeGrafter"/>
</dbReference>
<dbReference type="GO" id="GO:0016787">
    <property type="term" value="F:hydrolase activity"/>
    <property type="evidence" value="ECO:0007669"/>
    <property type="project" value="UniProtKB-KW"/>
</dbReference>
<accession>A0A9D1EF36</accession>
<dbReference type="Gene3D" id="3.40.50.1820">
    <property type="entry name" value="alpha/beta hydrolase"/>
    <property type="match status" value="1"/>
</dbReference>
<dbReference type="InterPro" id="IPR029058">
    <property type="entry name" value="AB_hydrolase_fold"/>
</dbReference>
<comment type="caution">
    <text evidence="3">The sequence shown here is derived from an EMBL/GenBank/DDBJ whole genome shotgun (WGS) entry which is preliminary data.</text>
</comment>
<evidence type="ECO:0000313" key="3">
    <source>
        <dbReference type="EMBL" id="HIR89134.1"/>
    </source>
</evidence>
<dbReference type="SUPFAM" id="SSF53474">
    <property type="entry name" value="alpha/beta-Hydrolases"/>
    <property type="match status" value="1"/>
</dbReference>
<name>A0A9D1EF36_9FIRM</name>
<keyword evidence="1 3" id="KW-0378">Hydrolase</keyword>
<sequence length="230" mass="26363">MKLYVREAGSGEALVLLHGNGENSSYFEYQIPYFSQHYHVIAVDTRGHGKSPRGTKPFTLIQFAKDLKQLLDQMGLKKVNLLGFSDGGNIALIFAIVYPSYVNKLIVNGANIFPNGMKKKVEFSIFKRYYMLTLCPKKTAKLRHEKELVALMTKEPRLKWTDLWKIKAPTLVIVGDRDLISERHTRKIAEWIPDSKLVILAGGHSVARENWKKFNLQVEHFLSEPHKILQ</sequence>
<dbReference type="InterPro" id="IPR000073">
    <property type="entry name" value="AB_hydrolase_1"/>
</dbReference>
<evidence type="ECO:0000256" key="1">
    <source>
        <dbReference type="ARBA" id="ARBA00022801"/>
    </source>
</evidence>
<dbReference type="InterPro" id="IPR050266">
    <property type="entry name" value="AB_hydrolase_sf"/>
</dbReference>